<dbReference type="RefSeq" id="WP_123930861.1">
    <property type="nucleotide sequence ID" value="NZ_RKRE01000003.1"/>
</dbReference>
<accession>A0A3N5AD83</accession>
<keyword evidence="1" id="KW-0408">Iron</keyword>
<dbReference type="Proteomes" id="UP000282654">
    <property type="component" value="Unassembled WGS sequence"/>
</dbReference>
<dbReference type="InterPro" id="IPR008988">
    <property type="entry name" value="Transcriptional_repressor_C"/>
</dbReference>
<dbReference type="SUPFAM" id="SSF50037">
    <property type="entry name" value="C-terminal domain of transcriptional repressors"/>
    <property type="match status" value="1"/>
</dbReference>
<reference evidence="3 4" key="1">
    <citation type="submission" date="2018-11" db="EMBL/GenBank/DDBJ databases">
        <title>Genomic Encyclopedia of Type Strains, Phase IV (KMG-IV): sequencing the most valuable type-strain genomes for metagenomic binning, comparative biology and taxonomic classification.</title>
        <authorList>
            <person name="Goeker M."/>
        </authorList>
    </citation>
    <scope>NUCLEOTIDE SEQUENCE [LARGE SCALE GENOMIC DNA]</scope>
    <source>
        <strain evidence="3 4">DSM 102936</strain>
    </source>
</reference>
<dbReference type="PANTHER" id="PTHR42954">
    <property type="entry name" value="FE(2+) TRANSPORT PROTEIN A"/>
    <property type="match status" value="1"/>
</dbReference>
<dbReference type="EMBL" id="RKRE01000003">
    <property type="protein sequence ID" value="RPF42564.1"/>
    <property type="molecule type" value="Genomic_DNA"/>
</dbReference>
<dbReference type="InterPro" id="IPR038157">
    <property type="entry name" value="FeoA_core_dom"/>
</dbReference>
<protein>
    <submittedName>
        <fullName evidence="3">Ferrous iron transport protein A</fullName>
    </submittedName>
</protein>
<comment type="caution">
    <text evidence="3">The sequence shown here is derived from an EMBL/GenBank/DDBJ whole genome shotgun (WGS) entry which is preliminary data.</text>
</comment>
<dbReference type="PANTHER" id="PTHR42954:SF2">
    <property type="entry name" value="FE(2+) TRANSPORT PROTEIN A"/>
    <property type="match status" value="1"/>
</dbReference>
<evidence type="ECO:0000256" key="1">
    <source>
        <dbReference type="ARBA" id="ARBA00023004"/>
    </source>
</evidence>
<feature type="domain" description="Ferrous iron transporter FeoA-like" evidence="2">
    <location>
        <begin position="6"/>
        <end position="78"/>
    </location>
</feature>
<organism evidence="3 4">
    <name type="scientific">Thermodesulfitimonas autotrophica</name>
    <dbReference type="NCBI Taxonomy" id="1894989"/>
    <lineage>
        <taxon>Bacteria</taxon>
        <taxon>Bacillati</taxon>
        <taxon>Bacillota</taxon>
        <taxon>Clostridia</taxon>
        <taxon>Thermoanaerobacterales</taxon>
        <taxon>Thermoanaerobacteraceae</taxon>
        <taxon>Thermodesulfitimonas</taxon>
    </lineage>
</organism>
<dbReference type="SMART" id="SM00899">
    <property type="entry name" value="FeoA"/>
    <property type="match status" value="1"/>
</dbReference>
<dbReference type="InterPro" id="IPR052713">
    <property type="entry name" value="FeoA"/>
</dbReference>
<dbReference type="InterPro" id="IPR007167">
    <property type="entry name" value="Fe-transptr_FeoA-like"/>
</dbReference>
<dbReference type="AlphaFoldDB" id="A0A3N5AD83"/>
<name>A0A3N5AD83_9THEO</name>
<dbReference type="Pfam" id="PF04023">
    <property type="entry name" value="FeoA"/>
    <property type="match status" value="1"/>
</dbReference>
<gene>
    <name evidence="3" type="ORF">EDD75_1665</name>
</gene>
<dbReference type="Gene3D" id="2.30.30.90">
    <property type="match status" value="1"/>
</dbReference>
<keyword evidence="4" id="KW-1185">Reference proteome</keyword>
<dbReference type="OrthoDB" id="9791355at2"/>
<evidence type="ECO:0000313" key="3">
    <source>
        <dbReference type="EMBL" id="RPF42564.1"/>
    </source>
</evidence>
<proteinExistence type="predicted"/>
<dbReference type="GO" id="GO:0046914">
    <property type="term" value="F:transition metal ion binding"/>
    <property type="evidence" value="ECO:0007669"/>
    <property type="project" value="InterPro"/>
</dbReference>
<sequence>MVPVSQALSELPVGAGGKIVRLEATGSLRQRLLAMGVVPGREVAVTAVAPLGDPIAVQVKGHPLTLRKSEAAKVFVEVK</sequence>
<evidence type="ECO:0000313" key="4">
    <source>
        <dbReference type="Proteomes" id="UP000282654"/>
    </source>
</evidence>
<evidence type="ECO:0000259" key="2">
    <source>
        <dbReference type="SMART" id="SM00899"/>
    </source>
</evidence>